<proteinExistence type="predicted"/>
<accession>A0A377J6H1</accession>
<name>A0A377J6H1_9HELI</name>
<gene>
    <name evidence="2" type="ORF">NCTC12410_01725</name>
</gene>
<dbReference type="EMBL" id="UGHV01000001">
    <property type="protein sequence ID" value="STO97884.1"/>
    <property type="molecule type" value="Genomic_DNA"/>
</dbReference>
<sequence length="224" mass="25672">MKKVAVFIDWENLRLDIHHIQRTHINRRDITFNYNSIRDITFLIHSFIDTSEDISKIFFYTALPLSQDEIDKKANSLPQEIQSKITAYASTTSEKIRKIHKQVSSFIKHIAFEEYFAVRLGELKISGFDPNGRPIISQKQVDMLLGLDISHIAYQKLADKVIIFCKDTDITPALKCARVNGLEVIIASIKEGYKVADKLRKHSDVLRERSLITIANNLKGVSND</sequence>
<dbReference type="AlphaFoldDB" id="A0A377J6H1"/>
<feature type="domain" description="NYN" evidence="1">
    <location>
        <begin position="3"/>
        <end position="204"/>
    </location>
</feature>
<organism evidence="2 3">
    <name type="scientific">Helicobacter canis</name>
    <dbReference type="NCBI Taxonomy" id="29419"/>
    <lineage>
        <taxon>Bacteria</taxon>
        <taxon>Pseudomonadati</taxon>
        <taxon>Campylobacterota</taxon>
        <taxon>Epsilonproteobacteria</taxon>
        <taxon>Campylobacterales</taxon>
        <taxon>Helicobacteraceae</taxon>
        <taxon>Helicobacter</taxon>
    </lineage>
</organism>
<dbReference type="GO" id="GO:0004540">
    <property type="term" value="F:RNA nuclease activity"/>
    <property type="evidence" value="ECO:0007669"/>
    <property type="project" value="InterPro"/>
</dbReference>
<evidence type="ECO:0000259" key="1">
    <source>
        <dbReference type="Pfam" id="PF01936"/>
    </source>
</evidence>
<dbReference type="Proteomes" id="UP000254841">
    <property type="component" value="Unassembled WGS sequence"/>
</dbReference>
<evidence type="ECO:0000313" key="2">
    <source>
        <dbReference type="EMBL" id="STO97884.1"/>
    </source>
</evidence>
<protein>
    <submittedName>
        <fullName evidence="2">Nuclease</fullName>
    </submittedName>
</protein>
<evidence type="ECO:0000313" key="3">
    <source>
        <dbReference type="Proteomes" id="UP000254841"/>
    </source>
</evidence>
<dbReference type="RefSeq" id="WP_181814262.1">
    <property type="nucleotide sequence ID" value="NZ_UGHV01000001.1"/>
</dbReference>
<dbReference type="InterPro" id="IPR021139">
    <property type="entry name" value="NYN"/>
</dbReference>
<reference evidence="2 3" key="1">
    <citation type="submission" date="2018-06" db="EMBL/GenBank/DDBJ databases">
        <authorList>
            <consortium name="Pathogen Informatics"/>
            <person name="Doyle S."/>
        </authorList>
    </citation>
    <scope>NUCLEOTIDE SEQUENCE [LARGE SCALE GENOMIC DNA]</scope>
    <source>
        <strain evidence="2 3">NCTC12410</strain>
    </source>
</reference>
<dbReference type="Gene3D" id="3.40.50.1010">
    <property type="entry name" value="5'-nuclease"/>
    <property type="match status" value="1"/>
</dbReference>
<dbReference type="Pfam" id="PF01936">
    <property type="entry name" value="NYN"/>
    <property type="match status" value="1"/>
</dbReference>